<sequence>MLRSSYTFERLGAGLLLSPVLHIMYTVQIALALAIEPGLVIRTSIFGLRAIRPQDHAYQNMPRQTSRRARLHVSDSRRNTAPGHRSRRTASVYRFVAGASIFLPSVPALPQCIITPWPEWHGLRARLALQRSGLRSAGAYLWLPDPSTDIARLSASYIVIRSVTAPSPLLARLPARILRKVTYFVPTHPVIDDGRHECIMFPPLDYRSSVV</sequence>
<protein>
    <submittedName>
        <fullName evidence="1">Uncharacterized protein</fullName>
    </submittedName>
</protein>
<comment type="caution">
    <text evidence="1">The sequence shown here is derived from an EMBL/GenBank/DDBJ whole genome shotgun (WGS) entry which is preliminary data.</text>
</comment>
<evidence type="ECO:0000313" key="1">
    <source>
        <dbReference type="EMBL" id="KAI0067845.1"/>
    </source>
</evidence>
<reference evidence="1" key="1">
    <citation type="submission" date="2021-03" db="EMBL/GenBank/DDBJ databases">
        <authorList>
            <consortium name="DOE Joint Genome Institute"/>
            <person name="Ahrendt S."/>
            <person name="Looney B.P."/>
            <person name="Miyauchi S."/>
            <person name="Morin E."/>
            <person name="Drula E."/>
            <person name="Courty P.E."/>
            <person name="Chicoki N."/>
            <person name="Fauchery L."/>
            <person name="Kohler A."/>
            <person name="Kuo A."/>
            <person name="Labutti K."/>
            <person name="Pangilinan J."/>
            <person name="Lipzen A."/>
            <person name="Riley R."/>
            <person name="Andreopoulos W."/>
            <person name="He G."/>
            <person name="Johnson J."/>
            <person name="Barry K.W."/>
            <person name="Grigoriev I.V."/>
            <person name="Nagy L."/>
            <person name="Hibbett D."/>
            <person name="Henrissat B."/>
            <person name="Matheny P.B."/>
            <person name="Labbe J."/>
            <person name="Martin F."/>
        </authorList>
    </citation>
    <scope>NUCLEOTIDE SEQUENCE</scope>
    <source>
        <strain evidence="1">HHB10654</strain>
    </source>
</reference>
<dbReference type="EMBL" id="MU277189">
    <property type="protein sequence ID" value="KAI0067845.1"/>
    <property type="molecule type" value="Genomic_DNA"/>
</dbReference>
<reference evidence="1" key="2">
    <citation type="journal article" date="2022" name="New Phytol.">
        <title>Evolutionary transition to the ectomycorrhizal habit in the genomes of a hyperdiverse lineage of mushroom-forming fungi.</title>
        <authorList>
            <person name="Looney B."/>
            <person name="Miyauchi S."/>
            <person name="Morin E."/>
            <person name="Drula E."/>
            <person name="Courty P.E."/>
            <person name="Kohler A."/>
            <person name="Kuo A."/>
            <person name="LaButti K."/>
            <person name="Pangilinan J."/>
            <person name="Lipzen A."/>
            <person name="Riley R."/>
            <person name="Andreopoulos W."/>
            <person name="He G."/>
            <person name="Johnson J."/>
            <person name="Nolan M."/>
            <person name="Tritt A."/>
            <person name="Barry K.W."/>
            <person name="Grigoriev I.V."/>
            <person name="Nagy L.G."/>
            <person name="Hibbett D."/>
            <person name="Henrissat B."/>
            <person name="Matheny P.B."/>
            <person name="Labbe J."/>
            <person name="Martin F.M."/>
        </authorList>
    </citation>
    <scope>NUCLEOTIDE SEQUENCE</scope>
    <source>
        <strain evidence="1">HHB10654</strain>
    </source>
</reference>
<evidence type="ECO:0000313" key="2">
    <source>
        <dbReference type="Proteomes" id="UP000814140"/>
    </source>
</evidence>
<dbReference type="Proteomes" id="UP000814140">
    <property type="component" value="Unassembled WGS sequence"/>
</dbReference>
<accession>A0ACB8THI1</accession>
<organism evidence="1 2">
    <name type="scientific">Artomyces pyxidatus</name>
    <dbReference type="NCBI Taxonomy" id="48021"/>
    <lineage>
        <taxon>Eukaryota</taxon>
        <taxon>Fungi</taxon>
        <taxon>Dikarya</taxon>
        <taxon>Basidiomycota</taxon>
        <taxon>Agaricomycotina</taxon>
        <taxon>Agaricomycetes</taxon>
        <taxon>Russulales</taxon>
        <taxon>Auriscalpiaceae</taxon>
        <taxon>Artomyces</taxon>
    </lineage>
</organism>
<gene>
    <name evidence="1" type="ORF">BV25DRAFT_1834830</name>
</gene>
<name>A0ACB8THI1_9AGAM</name>
<keyword evidence="2" id="KW-1185">Reference proteome</keyword>
<proteinExistence type="predicted"/>